<dbReference type="InterPro" id="IPR021508">
    <property type="entry name" value="Gp17-like"/>
</dbReference>
<dbReference type="AlphaFoldDB" id="A0A317EEM7"/>
<reference evidence="1 2" key="1">
    <citation type="submission" date="2018-05" db="EMBL/GenBank/DDBJ databases">
        <title>Zavarzinia sp. HR-AS.</title>
        <authorList>
            <person name="Lee Y."/>
            <person name="Jeon C.O."/>
        </authorList>
    </citation>
    <scope>NUCLEOTIDE SEQUENCE [LARGE SCALE GENOMIC DNA]</scope>
    <source>
        <strain evidence="1 2">HR-AS</strain>
    </source>
</reference>
<protein>
    <submittedName>
        <fullName evidence="1">DUF3168 domain-containing protein</fullName>
    </submittedName>
</protein>
<accession>A0A317EEM7</accession>
<name>A0A317EEM7_9PROT</name>
<proteinExistence type="predicted"/>
<dbReference type="Pfam" id="PF11367">
    <property type="entry name" value="Tail_completion_gp17"/>
    <property type="match status" value="1"/>
</dbReference>
<gene>
    <name evidence="1" type="ORF">DKG74_07130</name>
</gene>
<organism evidence="1 2">
    <name type="scientific">Zavarzinia aquatilis</name>
    <dbReference type="NCBI Taxonomy" id="2211142"/>
    <lineage>
        <taxon>Bacteria</taxon>
        <taxon>Pseudomonadati</taxon>
        <taxon>Pseudomonadota</taxon>
        <taxon>Alphaproteobacteria</taxon>
        <taxon>Rhodospirillales</taxon>
        <taxon>Zavarziniaceae</taxon>
        <taxon>Zavarzinia</taxon>
    </lineage>
</organism>
<dbReference type="Proteomes" id="UP000245461">
    <property type="component" value="Unassembled WGS sequence"/>
</dbReference>
<evidence type="ECO:0000313" key="1">
    <source>
        <dbReference type="EMBL" id="PWR24570.1"/>
    </source>
</evidence>
<comment type="caution">
    <text evidence="1">The sequence shown here is derived from an EMBL/GenBank/DDBJ whole genome shotgun (WGS) entry which is preliminary data.</text>
</comment>
<evidence type="ECO:0000313" key="2">
    <source>
        <dbReference type="Proteomes" id="UP000245461"/>
    </source>
</evidence>
<keyword evidence="2" id="KW-1185">Reference proteome</keyword>
<sequence length="137" mass="14594">MGPQEELQKVVRDALRAAPAVMALASDVYDRVPADAARWGGLDAYISFGPCDTVEDETDCVAAALHALQIDCWSRRPGLVWAKRMADAVAAALRGLDTGFVDNALVDLRVTGRRAFVDADGLTGHGIVTVEALIEEA</sequence>
<dbReference type="OrthoDB" id="7630456at2"/>
<dbReference type="EMBL" id="QGLE01000003">
    <property type="protein sequence ID" value="PWR24570.1"/>
    <property type="molecule type" value="Genomic_DNA"/>
</dbReference>
<dbReference type="RefSeq" id="WP_109904130.1">
    <property type="nucleotide sequence ID" value="NZ_QGLE01000003.1"/>
</dbReference>
<dbReference type="Gene3D" id="3.30.2000.30">
    <property type="match status" value="1"/>
</dbReference>
<dbReference type="InterPro" id="IPR053745">
    <property type="entry name" value="Viral_Tail_Comp_sf"/>
</dbReference>